<evidence type="ECO:0000313" key="6">
    <source>
        <dbReference type="Proteomes" id="UP000075663"/>
    </source>
</evidence>
<reference evidence="5 6" key="1">
    <citation type="submission" date="2016-01" db="EMBL/GenBank/DDBJ databases">
        <title>Genome sequencing of Roseivirga seohaensis SW-152.</title>
        <authorList>
            <person name="Selvaratnam C."/>
            <person name="Thevarajoo S."/>
            <person name="Goh K.M."/>
            <person name="Ee R."/>
            <person name="Chan K.-G."/>
            <person name="Chong C.S."/>
        </authorList>
    </citation>
    <scope>NUCLEOTIDE SEQUENCE [LARGE SCALE GENOMIC DNA]</scope>
    <source>
        <strain evidence="5 6">SW-152</strain>
    </source>
</reference>
<dbReference type="Pfam" id="PF00072">
    <property type="entry name" value="Response_reg"/>
    <property type="match status" value="1"/>
</dbReference>
<dbReference type="CDD" id="cd06170">
    <property type="entry name" value="LuxR_C_like"/>
    <property type="match status" value="1"/>
</dbReference>
<dbReference type="SMART" id="SM00448">
    <property type="entry name" value="REC"/>
    <property type="match status" value="1"/>
</dbReference>
<sequence>MNQKRILIVEDNLELADCLSEALKACGYQTCPVARSYNEAISYFETYNPDLVTLDIHIEGERTGIDVANFIKKNSNTPFIYLSGSIDRSSISLVKATNPFAFLVKPYEFLSLETTLKSVFNDSRPAIKNAQAEKKRLPKFTPMEEVILKDVASGLTSQKIASKLDLSPSTIKNHRHNICVKLKLPRTTHSLLNWALENKRQLKL</sequence>
<dbReference type="STRING" id="1914963.AWW67_04760"/>
<dbReference type="InterPro" id="IPR000792">
    <property type="entry name" value="Tscrpt_reg_LuxR_C"/>
</dbReference>
<dbReference type="Pfam" id="PF00196">
    <property type="entry name" value="GerE"/>
    <property type="match status" value="1"/>
</dbReference>
<feature type="domain" description="Response regulatory" evidence="4">
    <location>
        <begin position="5"/>
        <end position="120"/>
    </location>
</feature>
<dbReference type="GO" id="GO:0003677">
    <property type="term" value="F:DNA binding"/>
    <property type="evidence" value="ECO:0007669"/>
    <property type="project" value="UniProtKB-KW"/>
</dbReference>
<dbReference type="CDD" id="cd17534">
    <property type="entry name" value="REC_DC-like"/>
    <property type="match status" value="1"/>
</dbReference>
<dbReference type="PANTHER" id="PTHR43214">
    <property type="entry name" value="TWO-COMPONENT RESPONSE REGULATOR"/>
    <property type="match status" value="1"/>
</dbReference>
<dbReference type="InterPro" id="IPR001789">
    <property type="entry name" value="Sig_transdc_resp-reg_receiver"/>
</dbReference>
<dbReference type="PROSITE" id="PS50110">
    <property type="entry name" value="RESPONSE_REGULATORY"/>
    <property type="match status" value="1"/>
</dbReference>
<dbReference type="SUPFAM" id="SSF52172">
    <property type="entry name" value="CheY-like"/>
    <property type="match status" value="1"/>
</dbReference>
<dbReference type="InterPro" id="IPR016032">
    <property type="entry name" value="Sig_transdc_resp-reg_C-effctor"/>
</dbReference>
<evidence type="ECO:0000313" key="5">
    <source>
        <dbReference type="EMBL" id="KYG84423.1"/>
    </source>
</evidence>
<evidence type="ECO:0000259" key="3">
    <source>
        <dbReference type="PROSITE" id="PS50043"/>
    </source>
</evidence>
<dbReference type="AlphaFoldDB" id="A0A150Y096"/>
<dbReference type="Proteomes" id="UP000075663">
    <property type="component" value="Unassembled WGS sequence"/>
</dbReference>
<dbReference type="SUPFAM" id="SSF46894">
    <property type="entry name" value="C-terminal effector domain of the bipartite response regulators"/>
    <property type="match status" value="1"/>
</dbReference>
<dbReference type="PANTHER" id="PTHR43214:SF43">
    <property type="entry name" value="TWO-COMPONENT RESPONSE REGULATOR"/>
    <property type="match status" value="1"/>
</dbReference>
<feature type="modified residue" description="4-aspartylphosphate" evidence="2">
    <location>
        <position position="55"/>
    </location>
</feature>
<dbReference type="Gene3D" id="3.40.50.2300">
    <property type="match status" value="1"/>
</dbReference>
<dbReference type="PROSITE" id="PS50043">
    <property type="entry name" value="HTH_LUXR_2"/>
    <property type="match status" value="1"/>
</dbReference>
<comment type="caution">
    <text evidence="5">The sequence shown here is derived from an EMBL/GenBank/DDBJ whole genome shotgun (WGS) entry which is preliminary data.</text>
</comment>
<proteinExistence type="predicted"/>
<dbReference type="RefSeq" id="WP_053223386.1">
    <property type="nucleotide sequence ID" value="NZ_LRPB01000023.1"/>
</dbReference>
<gene>
    <name evidence="5" type="ORF">AWW67_04760</name>
</gene>
<dbReference type="PROSITE" id="PS00622">
    <property type="entry name" value="HTH_LUXR_1"/>
    <property type="match status" value="1"/>
</dbReference>
<evidence type="ECO:0000256" key="2">
    <source>
        <dbReference type="PROSITE-ProRule" id="PRU00169"/>
    </source>
</evidence>
<dbReference type="GO" id="GO:0006355">
    <property type="term" value="P:regulation of DNA-templated transcription"/>
    <property type="evidence" value="ECO:0007669"/>
    <property type="project" value="InterPro"/>
</dbReference>
<feature type="domain" description="HTH luxR-type" evidence="3">
    <location>
        <begin position="133"/>
        <end position="199"/>
    </location>
</feature>
<dbReference type="InterPro" id="IPR011006">
    <property type="entry name" value="CheY-like_superfamily"/>
</dbReference>
<name>A0A150Y096_9BACT</name>
<dbReference type="Gene3D" id="1.10.10.10">
    <property type="entry name" value="Winged helix-like DNA-binding domain superfamily/Winged helix DNA-binding domain"/>
    <property type="match status" value="1"/>
</dbReference>
<dbReference type="InterPro" id="IPR039420">
    <property type="entry name" value="WalR-like"/>
</dbReference>
<organism evidence="5 6">
    <name type="scientific">Roseivirga seohaensis</name>
    <dbReference type="NCBI Taxonomy" id="1914963"/>
    <lineage>
        <taxon>Bacteria</taxon>
        <taxon>Pseudomonadati</taxon>
        <taxon>Bacteroidota</taxon>
        <taxon>Cytophagia</taxon>
        <taxon>Cytophagales</taxon>
        <taxon>Roseivirgaceae</taxon>
        <taxon>Roseivirga</taxon>
    </lineage>
</organism>
<dbReference type="PRINTS" id="PR00038">
    <property type="entry name" value="HTHLUXR"/>
</dbReference>
<keyword evidence="1" id="KW-0238">DNA-binding</keyword>
<dbReference type="GO" id="GO:0000160">
    <property type="term" value="P:phosphorelay signal transduction system"/>
    <property type="evidence" value="ECO:0007669"/>
    <property type="project" value="InterPro"/>
</dbReference>
<dbReference type="InterPro" id="IPR036388">
    <property type="entry name" value="WH-like_DNA-bd_sf"/>
</dbReference>
<protein>
    <submittedName>
        <fullName evidence="5">Uncharacterized protein</fullName>
    </submittedName>
</protein>
<dbReference type="SMART" id="SM00421">
    <property type="entry name" value="HTH_LUXR"/>
    <property type="match status" value="1"/>
</dbReference>
<evidence type="ECO:0000256" key="1">
    <source>
        <dbReference type="ARBA" id="ARBA00023125"/>
    </source>
</evidence>
<keyword evidence="2" id="KW-0597">Phosphoprotein</keyword>
<accession>A0A150Y096</accession>
<evidence type="ECO:0000259" key="4">
    <source>
        <dbReference type="PROSITE" id="PS50110"/>
    </source>
</evidence>
<dbReference type="EMBL" id="LRPB01000023">
    <property type="protein sequence ID" value="KYG84423.1"/>
    <property type="molecule type" value="Genomic_DNA"/>
</dbReference>